<dbReference type="GO" id="GO:0005829">
    <property type="term" value="C:cytosol"/>
    <property type="evidence" value="ECO:0007669"/>
    <property type="project" value="TreeGrafter"/>
</dbReference>
<comment type="caution">
    <text evidence="4">The sequence shown here is derived from an EMBL/GenBank/DDBJ whole genome shotgun (WGS) entry which is preliminary data.</text>
</comment>
<dbReference type="EMBL" id="JACHMH010000001">
    <property type="protein sequence ID" value="MBB4679562.1"/>
    <property type="molecule type" value="Genomic_DNA"/>
</dbReference>
<dbReference type="RefSeq" id="WP_185005292.1">
    <property type="nucleotide sequence ID" value="NZ_BAAAUI010000001.1"/>
</dbReference>
<evidence type="ECO:0000256" key="2">
    <source>
        <dbReference type="ARBA" id="ARBA00023239"/>
    </source>
</evidence>
<accession>A0A7W7CEK1</accession>
<evidence type="ECO:0000313" key="5">
    <source>
        <dbReference type="Proteomes" id="UP000533598"/>
    </source>
</evidence>
<dbReference type="GO" id="GO:0019323">
    <property type="term" value="P:pentose catabolic process"/>
    <property type="evidence" value="ECO:0007669"/>
    <property type="project" value="TreeGrafter"/>
</dbReference>
<dbReference type="InterPro" id="IPR050197">
    <property type="entry name" value="Aldolase_class_II_sugar_metab"/>
</dbReference>
<dbReference type="InterPro" id="IPR036409">
    <property type="entry name" value="Aldolase_II/adducin_N_sf"/>
</dbReference>
<dbReference type="GO" id="GO:0046872">
    <property type="term" value="F:metal ion binding"/>
    <property type="evidence" value="ECO:0007669"/>
    <property type="project" value="UniProtKB-KW"/>
</dbReference>
<dbReference type="Pfam" id="PF00596">
    <property type="entry name" value="Aldolase_II"/>
    <property type="match status" value="1"/>
</dbReference>
<dbReference type="AlphaFoldDB" id="A0A7W7CEK1"/>
<evidence type="ECO:0000313" key="4">
    <source>
        <dbReference type="EMBL" id="MBB4679562.1"/>
    </source>
</evidence>
<dbReference type="SUPFAM" id="SSF53639">
    <property type="entry name" value="AraD/HMP-PK domain-like"/>
    <property type="match status" value="1"/>
</dbReference>
<feature type="domain" description="Class II aldolase/adducin N-terminal" evidence="3">
    <location>
        <begin position="8"/>
        <end position="181"/>
    </location>
</feature>
<keyword evidence="1" id="KW-0479">Metal-binding</keyword>
<gene>
    <name evidence="4" type="ORF">HNR67_005680</name>
</gene>
<dbReference type="Proteomes" id="UP000533598">
    <property type="component" value="Unassembled WGS sequence"/>
</dbReference>
<dbReference type="PANTHER" id="PTHR22789:SF0">
    <property type="entry name" value="3-OXO-TETRONATE 4-PHOSPHATE DECARBOXYLASE-RELATED"/>
    <property type="match status" value="1"/>
</dbReference>
<keyword evidence="2" id="KW-0456">Lyase</keyword>
<organism evidence="4 5">
    <name type="scientific">Crossiella cryophila</name>
    <dbReference type="NCBI Taxonomy" id="43355"/>
    <lineage>
        <taxon>Bacteria</taxon>
        <taxon>Bacillati</taxon>
        <taxon>Actinomycetota</taxon>
        <taxon>Actinomycetes</taxon>
        <taxon>Pseudonocardiales</taxon>
        <taxon>Pseudonocardiaceae</taxon>
        <taxon>Crossiella</taxon>
    </lineage>
</organism>
<dbReference type="InterPro" id="IPR001303">
    <property type="entry name" value="Aldolase_II/adducin_N"/>
</dbReference>
<evidence type="ECO:0000259" key="3">
    <source>
        <dbReference type="SMART" id="SM01007"/>
    </source>
</evidence>
<sequence>MTESRIDEDLLDAAGVLAHAGLVSAFGHVSALREDGQLLITPPRPLGSLSPADRAMVIAPEATELPEGTPREAWIHLAIYRARPDVRAICRAQPETATALASADLPIRPLHGQGAFLGTEVPVFPDVALVRDRERAESLATALGASPALLLRGNGAVTVGADLGSAVARMWLLESSARINARAAAGRPRPLTQDEQDAWRVTESELLGRLWTHLRTDYPKGRP</sequence>
<name>A0A7W7CEK1_9PSEU</name>
<reference evidence="4 5" key="1">
    <citation type="submission" date="2020-08" db="EMBL/GenBank/DDBJ databases">
        <title>Sequencing the genomes of 1000 actinobacteria strains.</title>
        <authorList>
            <person name="Klenk H.-P."/>
        </authorList>
    </citation>
    <scope>NUCLEOTIDE SEQUENCE [LARGE SCALE GENOMIC DNA]</scope>
    <source>
        <strain evidence="4 5">DSM 44230</strain>
    </source>
</reference>
<evidence type="ECO:0000256" key="1">
    <source>
        <dbReference type="ARBA" id="ARBA00022723"/>
    </source>
</evidence>
<protein>
    <submittedName>
        <fullName evidence="4">Ribulose-5-phosphate 4-epimerase/fuculose-1-phosphate aldolase</fullName>
    </submittedName>
</protein>
<keyword evidence="5" id="KW-1185">Reference proteome</keyword>
<dbReference type="PANTHER" id="PTHR22789">
    <property type="entry name" value="FUCULOSE PHOSPHATE ALDOLASE"/>
    <property type="match status" value="1"/>
</dbReference>
<dbReference type="Gene3D" id="3.40.225.10">
    <property type="entry name" value="Class II aldolase/adducin N-terminal domain"/>
    <property type="match status" value="1"/>
</dbReference>
<dbReference type="SMART" id="SM01007">
    <property type="entry name" value="Aldolase_II"/>
    <property type="match status" value="1"/>
</dbReference>
<proteinExistence type="predicted"/>
<dbReference type="GO" id="GO:0016832">
    <property type="term" value="F:aldehyde-lyase activity"/>
    <property type="evidence" value="ECO:0007669"/>
    <property type="project" value="TreeGrafter"/>
</dbReference>